<protein>
    <submittedName>
        <fullName evidence="1">Uncharacterized protein</fullName>
    </submittedName>
</protein>
<sequence>MEACVAASNAKLGILSEQIDKYNSLGSHAPKETERVRYIAHNLDPQRDELRRSRQEIDTQLELCNTDALGKILKIVSERAADERAGRRQTVISGGGADEDDVLSVITQDLSRHRIPESDIQTHRPDIEACILELRVGGAFGEEDEHALTELDPSDSVSQFNVSMSTPPIAKHASHSSFSTSNSIELFRGVHIQDISYHTIVNPHISLRGISLPGTCDIWGLAESCWALQKRIMRGFEQWDAAGMHNEMAAVMNELSAFDPVLLLALADSSVNKKYWRSHLADAGMEREMLLFKRYYTRGCQSLPDSGTSMVKLLRGIDQELDRWESFGRGTKKNITEHLDARPETLKLPEPRDSSFTRFKKSIRRSSSAHSGRVVETRTVNDASFL</sequence>
<accession>A0AAV9JNP6</accession>
<dbReference type="AlphaFoldDB" id="A0AAV9JNP6"/>
<name>A0AAV9JNP6_9PEZI</name>
<reference evidence="1 2" key="1">
    <citation type="submission" date="2021-11" db="EMBL/GenBank/DDBJ databases">
        <title>Black yeast isolated from Biological Soil Crust.</title>
        <authorList>
            <person name="Kurbessoian T."/>
        </authorList>
    </citation>
    <scope>NUCLEOTIDE SEQUENCE [LARGE SCALE GENOMIC DNA]</scope>
    <source>
        <strain evidence="1 2">CCFEE 5522</strain>
    </source>
</reference>
<keyword evidence="2" id="KW-1185">Reference proteome</keyword>
<evidence type="ECO:0000313" key="1">
    <source>
        <dbReference type="EMBL" id="KAK4546994.1"/>
    </source>
</evidence>
<organism evidence="1 2">
    <name type="scientific">Oleoguttula mirabilis</name>
    <dbReference type="NCBI Taxonomy" id="1507867"/>
    <lineage>
        <taxon>Eukaryota</taxon>
        <taxon>Fungi</taxon>
        <taxon>Dikarya</taxon>
        <taxon>Ascomycota</taxon>
        <taxon>Pezizomycotina</taxon>
        <taxon>Dothideomycetes</taxon>
        <taxon>Dothideomycetidae</taxon>
        <taxon>Mycosphaerellales</taxon>
        <taxon>Teratosphaeriaceae</taxon>
        <taxon>Oleoguttula</taxon>
    </lineage>
</organism>
<dbReference type="Proteomes" id="UP001324427">
    <property type="component" value="Unassembled WGS sequence"/>
</dbReference>
<dbReference type="EMBL" id="JAVFHQ010000012">
    <property type="protein sequence ID" value="KAK4546994.1"/>
    <property type="molecule type" value="Genomic_DNA"/>
</dbReference>
<comment type="caution">
    <text evidence="1">The sequence shown here is derived from an EMBL/GenBank/DDBJ whole genome shotgun (WGS) entry which is preliminary data.</text>
</comment>
<evidence type="ECO:0000313" key="2">
    <source>
        <dbReference type="Proteomes" id="UP001324427"/>
    </source>
</evidence>
<gene>
    <name evidence="1" type="ORF">LTR36_001214</name>
</gene>
<proteinExistence type="predicted"/>